<keyword evidence="3" id="KW-1185">Reference proteome</keyword>
<dbReference type="Proteomes" id="UP000199230">
    <property type="component" value="Unassembled WGS sequence"/>
</dbReference>
<name>A0A1H3I3W6_9FIRM</name>
<dbReference type="OrthoDB" id="1954703at2"/>
<dbReference type="RefSeq" id="WP_093309614.1">
    <property type="nucleotide sequence ID" value="NZ_FNPV01000001.1"/>
</dbReference>
<evidence type="ECO:0000313" key="3">
    <source>
        <dbReference type="Proteomes" id="UP000199230"/>
    </source>
</evidence>
<dbReference type="InterPro" id="IPR012454">
    <property type="entry name" value="DUF1659"/>
</dbReference>
<evidence type="ECO:0000259" key="1">
    <source>
        <dbReference type="Pfam" id="PF07872"/>
    </source>
</evidence>
<dbReference type="Pfam" id="PF07872">
    <property type="entry name" value="DUF1659"/>
    <property type="match status" value="1"/>
</dbReference>
<proteinExistence type="predicted"/>
<reference evidence="2 3" key="1">
    <citation type="submission" date="2016-10" db="EMBL/GenBank/DDBJ databases">
        <authorList>
            <person name="de Groot N.N."/>
        </authorList>
    </citation>
    <scope>NUCLEOTIDE SEQUENCE [LARGE SCALE GENOMIC DNA]</scope>
    <source>
        <strain evidence="2 3">APO</strain>
    </source>
</reference>
<dbReference type="STRING" id="159292.SAMN05192546_1013"/>
<sequence>MDAERAVVVGQLQLRFIDSIVDGAERYMTRTFSGIKAEAEDSAVLAVAYHLMQLQTKNIKTITRIERAEIIEG</sequence>
<dbReference type="EMBL" id="FNPV01000001">
    <property type="protein sequence ID" value="SDY22361.1"/>
    <property type="molecule type" value="Genomic_DNA"/>
</dbReference>
<accession>A0A1H3I3W6</accession>
<feature type="domain" description="DUF1659" evidence="1">
    <location>
        <begin position="10"/>
        <end position="72"/>
    </location>
</feature>
<protein>
    <recommendedName>
        <fullName evidence="1">DUF1659 domain-containing protein</fullName>
    </recommendedName>
</protein>
<dbReference type="AlphaFoldDB" id="A0A1H3I3W6"/>
<evidence type="ECO:0000313" key="2">
    <source>
        <dbReference type="EMBL" id="SDY22361.1"/>
    </source>
</evidence>
<gene>
    <name evidence="2" type="ORF">SAMN05192546_1013</name>
</gene>
<organism evidence="2 3">
    <name type="scientific">Tindallia californiensis</name>
    <dbReference type="NCBI Taxonomy" id="159292"/>
    <lineage>
        <taxon>Bacteria</taxon>
        <taxon>Bacillati</taxon>
        <taxon>Bacillota</taxon>
        <taxon>Clostridia</taxon>
        <taxon>Peptostreptococcales</taxon>
        <taxon>Tindalliaceae</taxon>
        <taxon>Tindallia</taxon>
    </lineage>
</organism>